<proteinExistence type="predicted"/>
<dbReference type="PANTHER" id="PTHR30146:SF148">
    <property type="entry name" value="HTH-TYPE TRANSCRIPTIONAL REPRESSOR PURR-RELATED"/>
    <property type="match status" value="1"/>
</dbReference>
<keyword evidence="4" id="KW-0804">Transcription</keyword>
<dbReference type="SMART" id="SM00354">
    <property type="entry name" value="HTH_LACI"/>
    <property type="match status" value="1"/>
</dbReference>
<dbReference type="Gene3D" id="1.10.260.40">
    <property type="entry name" value="lambda repressor-like DNA-binding domains"/>
    <property type="match status" value="1"/>
</dbReference>
<dbReference type="RefSeq" id="WP_069126572.1">
    <property type="nucleotide sequence ID" value="NZ_CP023483.1"/>
</dbReference>
<dbReference type="EMBL" id="CP023483">
    <property type="protein sequence ID" value="ATF25236.1"/>
    <property type="molecule type" value="Genomic_DNA"/>
</dbReference>
<dbReference type="Proteomes" id="UP000243591">
    <property type="component" value="Chromosome"/>
</dbReference>
<evidence type="ECO:0000259" key="5">
    <source>
        <dbReference type="PROSITE" id="PS50932"/>
    </source>
</evidence>
<organism evidence="6 7">
    <name type="scientific">Brochothrix thermosphacta</name>
    <name type="common">Microbacterium thermosphactum</name>
    <dbReference type="NCBI Taxonomy" id="2756"/>
    <lineage>
        <taxon>Bacteria</taxon>
        <taxon>Bacillati</taxon>
        <taxon>Bacillota</taxon>
        <taxon>Bacilli</taxon>
        <taxon>Bacillales</taxon>
        <taxon>Listeriaceae</taxon>
        <taxon>Brochothrix</taxon>
    </lineage>
</organism>
<evidence type="ECO:0000256" key="2">
    <source>
        <dbReference type="ARBA" id="ARBA00023015"/>
    </source>
</evidence>
<dbReference type="Pfam" id="PF00532">
    <property type="entry name" value="Peripla_BP_1"/>
    <property type="match status" value="1"/>
</dbReference>
<gene>
    <name evidence="6" type="ORF">CNY62_01890</name>
</gene>
<dbReference type="SUPFAM" id="SSF53822">
    <property type="entry name" value="Periplasmic binding protein-like I"/>
    <property type="match status" value="1"/>
</dbReference>
<accession>A0A1D2KC18</accession>
<name>A0A1D2KC18_BROTH</name>
<dbReference type="PANTHER" id="PTHR30146">
    <property type="entry name" value="LACI-RELATED TRANSCRIPTIONAL REPRESSOR"/>
    <property type="match status" value="1"/>
</dbReference>
<evidence type="ECO:0000313" key="7">
    <source>
        <dbReference type="Proteomes" id="UP000243591"/>
    </source>
</evidence>
<dbReference type="InterPro" id="IPR010982">
    <property type="entry name" value="Lambda_DNA-bd_dom_sf"/>
</dbReference>
<dbReference type="Gene3D" id="3.40.50.2300">
    <property type="match status" value="2"/>
</dbReference>
<dbReference type="InterPro" id="IPR028082">
    <property type="entry name" value="Peripla_BP_I"/>
</dbReference>
<dbReference type="PROSITE" id="PS00356">
    <property type="entry name" value="HTH_LACI_1"/>
    <property type="match status" value="1"/>
</dbReference>
<dbReference type="CDD" id="cd06267">
    <property type="entry name" value="PBP1_LacI_sugar_binding-like"/>
    <property type="match status" value="1"/>
</dbReference>
<protein>
    <submittedName>
        <fullName evidence="6">LacI family transcriptional regulator</fullName>
    </submittedName>
</protein>
<dbReference type="PRINTS" id="PR00036">
    <property type="entry name" value="HTHLACI"/>
</dbReference>
<dbReference type="SUPFAM" id="SSF47413">
    <property type="entry name" value="lambda repressor-like DNA-binding domains"/>
    <property type="match status" value="1"/>
</dbReference>
<dbReference type="GO" id="GO:0000976">
    <property type="term" value="F:transcription cis-regulatory region binding"/>
    <property type="evidence" value="ECO:0007669"/>
    <property type="project" value="TreeGrafter"/>
</dbReference>
<reference evidence="6 7" key="1">
    <citation type="submission" date="2017-09" db="EMBL/GenBank/DDBJ databases">
        <title>Complete Genome Sequences of Two Strains of the Meat Spoilage Bacterium Brochothrix thermosphacta Isolated from Ground Chicken.</title>
        <authorList>
            <person name="Paoli G.C."/>
            <person name="Wijey C."/>
            <person name="Chen C.-Y."/>
            <person name="Nguyen L."/>
            <person name="Yan X."/>
            <person name="Irwin P.L."/>
        </authorList>
    </citation>
    <scope>NUCLEOTIDE SEQUENCE [LARGE SCALE GENOMIC DNA]</scope>
    <source>
        <strain evidence="6 7">BI</strain>
    </source>
</reference>
<keyword evidence="2" id="KW-0805">Transcription regulation</keyword>
<dbReference type="InterPro" id="IPR000843">
    <property type="entry name" value="HTH_LacI"/>
</dbReference>
<dbReference type="STRING" id="2756.BFR44_01695"/>
<dbReference type="InterPro" id="IPR001761">
    <property type="entry name" value="Peripla_BP/Lac1_sug-bd_dom"/>
</dbReference>
<dbReference type="Pfam" id="PF00356">
    <property type="entry name" value="LacI"/>
    <property type="match status" value="1"/>
</dbReference>
<evidence type="ECO:0000313" key="6">
    <source>
        <dbReference type="EMBL" id="ATF25236.1"/>
    </source>
</evidence>
<dbReference type="AlphaFoldDB" id="A0A1D2KC18"/>
<evidence type="ECO:0000256" key="3">
    <source>
        <dbReference type="ARBA" id="ARBA00023125"/>
    </source>
</evidence>
<keyword evidence="7" id="KW-1185">Reference proteome</keyword>
<evidence type="ECO:0000256" key="1">
    <source>
        <dbReference type="ARBA" id="ARBA00022491"/>
    </source>
</evidence>
<keyword evidence="1" id="KW-0678">Repressor</keyword>
<dbReference type="GO" id="GO:0003700">
    <property type="term" value="F:DNA-binding transcription factor activity"/>
    <property type="evidence" value="ECO:0007669"/>
    <property type="project" value="TreeGrafter"/>
</dbReference>
<evidence type="ECO:0000256" key="4">
    <source>
        <dbReference type="ARBA" id="ARBA00023163"/>
    </source>
</evidence>
<sequence>MKVTIKDIAKEANVSITTVSLIINDKGQRFSEETHARVKTAIAKLDYQPHYFAKNLNKTKSNTIGFIVSEITNPFFAELAKVIEDVLVEQGYLVLLCNSSSDREREERYVDEMLYRFVDGVFLAGTVSDNAHLLEKLKKRKVPYILLDRPSEYSQTNGIFIDDFAGGVEATNYLITHQHQAIGCITANEHFSNIHQRAQGYLAAMASQGNTPVVEIADEVNEYSGYQLAGKLLDKGVSAIFACSDIMAFGVYKAAAERGFKIPEDLSVIGFDDINLTHFMLPPLTTITQPTKAIGEHAARQMLEMIETGNLVVPNTVLDIALKTRSSVIVKQS</sequence>
<dbReference type="KEGG" id="bths:CNY62_01890"/>
<keyword evidence="3" id="KW-0238">DNA-binding</keyword>
<dbReference type="CDD" id="cd01392">
    <property type="entry name" value="HTH_LacI"/>
    <property type="match status" value="1"/>
</dbReference>
<dbReference type="PROSITE" id="PS50932">
    <property type="entry name" value="HTH_LACI_2"/>
    <property type="match status" value="1"/>
</dbReference>
<feature type="domain" description="HTH lacI-type" evidence="5">
    <location>
        <begin position="3"/>
        <end position="58"/>
    </location>
</feature>
<dbReference type="OrthoDB" id="9775106at2"/>